<gene>
    <name evidence="1" type="ORF">HPB49_003359</name>
</gene>
<organism evidence="1 2">
    <name type="scientific">Dermacentor silvarum</name>
    <name type="common">Tick</name>
    <dbReference type="NCBI Taxonomy" id="543639"/>
    <lineage>
        <taxon>Eukaryota</taxon>
        <taxon>Metazoa</taxon>
        <taxon>Ecdysozoa</taxon>
        <taxon>Arthropoda</taxon>
        <taxon>Chelicerata</taxon>
        <taxon>Arachnida</taxon>
        <taxon>Acari</taxon>
        <taxon>Parasitiformes</taxon>
        <taxon>Ixodida</taxon>
        <taxon>Ixodoidea</taxon>
        <taxon>Ixodidae</taxon>
        <taxon>Rhipicephalinae</taxon>
        <taxon>Dermacentor</taxon>
    </lineage>
</organism>
<reference evidence="1" key="1">
    <citation type="submission" date="2020-05" db="EMBL/GenBank/DDBJ databases">
        <title>Large-scale comparative analyses of tick genomes elucidate their genetic diversity and vector capacities.</title>
        <authorList>
            <person name="Jia N."/>
            <person name="Wang J."/>
            <person name="Shi W."/>
            <person name="Du L."/>
            <person name="Sun Y."/>
            <person name="Zhan W."/>
            <person name="Jiang J."/>
            <person name="Wang Q."/>
            <person name="Zhang B."/>
            <person name="Ji P."/>
            <person name="Sakyi L.B."/>
            <person name="Cui X."/>
            <person name="Yuan T."/>
            <person name="Jiang B."/>
            <person name="Yang W."/>
            <person name="Lam T.T.-Y."/>
            <person name="Chang Q."/>
            <person name="Ding S."/>
            <person name="Wang X."/>
            <person name="Zhu J."/>
            <person name="Ruan X."/>
            <person name="Zhao L."/>
            <person name="Wei J."/>
            <person name="Que T."/>
            <person name="Du C."/>
            <person name="Cheng J."/>
            <person name="Dai P."/>
            <person name="Han X."/>
            <person name="Huang E."/>
            <person name="Gao Y."/>
            <person name="Liu J."/>
            <person name="Shao H."/>
            <person name="Ye R."/>
            <person name="Li L."/>
            <person name="Wei W."/>
            <person name="Wang X."/>
            <person name="Wang C."/>
            <person name="Yang T."/>
            <person name="Huo Q."/>
            <person name="Li W."/>
            <person name="Guo W."/>
            <person name="Chen H."/>
            <person name="Zhou L."/>
            <person name="Ni X."/>
            <person name="Tian J."/>
            <person name="Zhou Y."/>
            <person name="Sheng Y."/>
            <person name="Liu T."/>
            <person name="Pan Y."/>
            <person name="Xia L."/>
            <person name="Li J."/>
            <person name="Zhao F."/>
            <person name="Cao W."/>
        </authorList>
    </citation>
    <scope>NUCLEOTIDE SEQUENCE</scope>
    <source>
        <strain evidence="1">Dsil-2018</strain>
    </source>
</reference>
<dbReference type="EMBL" id="CM023470">
    <property type="protein sequence ID" value="KAH7977741.1"/>
    <property type="molecule type" value="Genomic_DNA"/>
</dbReference>
<protein>
    <submittedName>
        <fullName evidence="1">Uncharacterized protein</fullName>
    </submittedName>
</protein>
<name>A0ACB8DTY0_DERSI</name>
<sequence length="241" mass="27278">MGMRSRAQWSEGETHTLIRVWQDHLGDLRRTKRNAKVYAAIQEELRAEGIDKPLKTIKSKIENLGNKYRDLCKKRCTGQGAISWKYFWELHEFLAALPVNDKSLTDDIGCSSATVEDLVHEMVHGTDSHCEDAVLDQDVTSRPPSPHTSEHGDDAVVPTAEPDVSASPAASGIGRRMPVGKKTQRESLLAQMVEEQRKIRISYEKSKEKENSYRERMFVLHEKAAEREERLIAVLADLGKK</sequence>
<comment type="caution">
    <text evidence="1">The sequence shown here is derived from an EMBL/GenBank/DDBJ whole genome shotgun (WGS) entry which is preliminary data.</text>
</comment>
<keyword evidence="2" id="KW-1185">Reference proteome</keyword>
<accession>A0ACB8DTY0</accession>
<evidence type="ECO:0000313" key="2">
    <source>
        <dbReference type="Proteomes" id="UP000821865"/>
    </source>
</evidence>
<evidence type="ECO:0000313" key="1">
    <source>
        <dbReference type="EMBL" id="KAH7977741.1"/>
    </source>
</evidence>
<proteinExistence type="predicted"/>
<dbReference type="Proteomes" id="UP000821865">
    <property type="component" value="Chromosome 1"/>
</dbReference>